<dbReference type="Proteomes" id="UP000283269">
    <property type="component" value="Unassembled WGS sequence"/>
</dbReference>
<reference evidence="3 4" key="1">
    <citation type="journal article" date="2018" name="Evol. Lett.">
        <title>Horizontal gene cluster transfer increased hallucinogenic mushroom diversity.</title>
        <authorList>
            <person name="Reynolds H.T."/>
            <person name="Vijayakumar V."/>
            <person name="Gluck-Thaler E."/>
            <person name="Korotkin H.B."/>
            <person name="Matheny P.B."/>
            <person name="Slot J.C."/>
        </authorList>
    </citation>
    <scope>NUCLEOTIDE SEQUENCE [LARGE SCALE GENOMIC DNA]</scope>
    <source>
        <strain evidence="3 4">2631</strain>
    </source>
</reference>
<name>A0A409XJG9_PSICY</name>
<protein>
    <recommendedName>
        <fullName evidence="2">T6SS Phospholipase effector Tle1-like catalytic domain-containing protein</fullName>
    </recommendedName>
</protein>
<feature type="compositionally biased region" description="Acidic residues" evidence="1">
    <location>
        <begin position="9"/>
        <end position="42"/>
    </location>
</feature>
<comment type="caution">
    <text evidence="3">The sequence shown here is derived from an EMBL/GenBank/DDBJ whole genome shotgun (WGS) entry which is preliminary data.</text>
</comment>
<evidence type="ECO:0000259" key="2">
    <source>
        <dbReference type="Pfam" id="PF09994"/>
    </source>
</evidence>
<evidence type="ECO:0000313" key="4">
    <source>
        <dbReference type="Proteomes" id="UP000283269"/>
    </source>
</evidence>
<dbReference type="Pfam" id="PF09994">
    <property type="entry name" value="T6SS_Tle1-like_cat"/>
    <property type="match status" value="1"/>
</dbReference>
<dbReference type="OrthoDB" id="3162439at2759"/>
<organism evidence="3 4">
    <name type="scientific">Psilocybe cyanescens</name>
    <dbReference type="NCBI Taxonomy" id="93625"/>
    <lineage>
        <taxon>Eukaryota</taxon>
        <taxon>Fungi</taxon>
        <taxon>Dikarya</taxon>
        <taxon>Basidiomycota</taxon>
        <taxon>Agaricomycotina</taxon>
        <taxon>Agaricomycetes</taxon>
        <taxon>Agaricomycetidae</taxon>
        <taxon>Agaricales</taxon>
        <taxon>Agaricineae</taxon>
        <taxon>Strophariaceae</taxon>
        <taxon>Psilocybe</taxon>
    </lineage>
</organism>
<dbReference type="InParanoid" id="A0A409XJG9"/>
<accession>A0A409XJG9</accession>
<dbReference type="AlphaFoldDB" id="A0A409XJG9"/>
<evidence type="ECO:0000313" key="3">
    <source>
        <dbReference type="EMBL" id="PPQ90910.1"/>
    </source>
</evidence>
<feature type="region of interest" description="Disordered" evidence="1">
    <location>
        <begin position="1"/>
        <end position="42"/>
    </location>
</feature>
<feature type="domain" description="T6SS Phospholipase effector Tle1-like catalytic" evidence="2">
    <location>
        <begin position="114"/>
        <end position="175"/>
    </location>
</feature>
<evidence type="ECO:0000256" key="1">
    <source>
        <dbReference type="SAM" id="MobiDB-lite"/>
    </source>
</evidence>
<feature type="compositionally biased region" description="Polar residues" evidence="1">
    <location>
        <begin position="82"/>
        <end position="94"/>
    </location>
</feature>
<dbReference type="STRING" id="93625.A0A409XJG9"/>
<dbReference type="EMBL" id="NHYD01001516">
    <property type="protein sequence ID" value="PPQ90910.1"/>
    <property type="molecule type" value="Genomic_DNA"/>
</dbReference>
<dbReference type="PANTHER" id="PTHR33840:SF1">
    <property type="entry name" value="TLE1 PHOSPHOLIPASE DOMAIN-CONTAINING PROTEIN"/>
    <property type="match status" value="1"/>
</dbReference>
<feature type="region of interest" description="Disordered" evidence="1">
    <location>
        <begin position="80"/>
        <end position="101"/>
    </location>
</feature>
<gene>
    <name evidence="3" type="ORF">CVT25_007872</name>
</gene>
<sequence>MSAAPTQAYEDDGGLSSDTGDDNDNDNDSDDDEEEDSDEEFVDALDARLSTIASPGAGTKPLLALYTPPSEDLFAQVAPPVGTSQRHGQGQGQVSRPPFNLPELNILPARLRGETDKVKPTGKAIAPVLVEGDKTPTDVLEVWFCGCHSDVGGGAVTNDTIDSLANISLRWMVREAMTSLCDIKFDAHALKRTNIELDLAPSVPELGMDAVDALEPNSRSAEALPALVVA</sequence>
<dbReference type="PANTHER" id="PTHR33840">
    <property type="match status" value="1"/>
</dbReference>
<dbReference type="InterPro" id="IPR018712">
    <property type="entry name" value="Tle1-like_cat"/>
</dbReference>
<keyword evidence="4" id="KW-1185">Reference proteome</keyword>
<proteinExistence type="predicted"/>